<evidence type="ECO:0000256" key="2">
    <source>
        <dbReference type="ARBA" id="ARBA00004173"/>
    </source>
</evidence>
<dbReference type="PANTHER" id="PTHR13344:SF0">
    <property type="entry name" value="NADH DEHYDROGENASE [UBIQUINONE] 1 ALPHA SUBCOMPLEX SUBUNIT 8"/>
    <property type="match status" value="1"/>
</dbReference>
<dbReference type="GO" id="GO:0006120">
    <property type="term" value="P:mitochondrial electron transport, NADH to ubiquinone"/>
    <property type="evidence" value="ECO:0007669"/>
    <property type="project" value="InterPro"/>
</dbReference>
<evidence type="ECO:0000256" key="8">
    <source>
        <dbReference type="ARBA" id="ARBA00023128"/>
    </source>
</evidence>
<dbReference type="AlphaFoldDB" id="A0A6A6UIL3"/>
<dbReference type="InterPro" id="IPR016680">
    <property type="entry name" value="NDUFA8"/>
</dbReference>
<dbReference type="OrthoDB" id="276296at2759"/>
<reference evidence="11" key="1">
    <citation type="journal article" date="2020" name="Stud. Mycol.">
        <title>101 Dothideomycetes genomes: a test case for predicting lifestyles and emergence of pathogens.</title>
        <authorList>
            <person name="Haridas S."/>
            <person name="Albert R."/>
            <person name="Binder M."/>
            <person name="Bloem J."/>
            <person name="Labutti K."/>
            <person name="Salamov A."/>
            <person name="Andreopoulos B."/>
            <person name="Baker S."/>
            <person name="Barry K."/>
            <person name="Bills G."/>
            <person name="Bluhm B."/>
            <person name="Cannon C."/>
            <person name="Castanera R."/>
            <person name="Culley D."/>
            <person name="Daum C."/>
            <person name="Ezra D."/>
            <person name="Gonzalez J."/>
            <person name="Henrissat B."/>
            <person name="Kuo A."/>
            <person name="Liang C."/>
            <person name="Lipzen A."/>
            <person name="Lutzoni F."/>
            <person name="Magnuson J."/>
            <person name="Mondo S."/>
            <person name="Nolan M."/>
            <person name="Ohm R."/>
            <person name="Pangilinan J."/>
            <person name="Park H.-J."/>
            <person name="Ramirez L."/>
            <person name="Alfaro M."/>
            <person name="Sun H."/>
            <person name="Tritt A."/>
            <person name="Yoshinaga Y."/>
            <person name="Zwiers L.-H."/>
            <person name="Turgeon B."/>
            <person name="Goodwin S."/>
            <person name="Spatafora J."/>
            <person name="Crous P."/>
            <person name="Grigoriev I."/>
        </authorList>
    </citation>
    <scope>NUCLEOTIDE SEQUENCE</scope>
    <source>
        <strain evidence="11">CBS 115976</strain>
    </source>
</reference>
<accession>A0A6A6UIL3</accession>
<organism evidence="11 12">
    <name type="scientific">Microthyrium microscopicum</name>
    <dbReference type="NCBI Taxonomy" id="703497"/>
    <lineage>
        <taxon>Eukaryota</taxon>
        <taxon>Fungi</taxon>
        <taxon>Dikarya</taxon>
        <taxon>Ascomycota</taxon>
        <taxon>Pezizomycotina</taxon>
        <taxon>Dothideomycetes</taxon>
        <taxon>Dothideomycetes incertae sedis</taxon>
        <taxon>Microthyriales</taxon>
        <taxon>Microthyriaceae</taxon>
        <taxon>Microthyrium</taxon>
    </lineage>
</organism>
<evidence type="ECO:0000256" key="3">
    <source>
        <dbReference type="ARBA" id="ARBA00010705"/>
    </source>
</evidence>
<evidence type="ECO:0000256" key="7">
    <source>
        <dbReference type="ARBA" id="ARBA00022982"/>
    </source>
</evidence>
<feature type="region of interest" description="Disordered" evidence="10">
    <location>
        <begin position="168"/>
        <end position="188"/>
    </location>
</feature>
<gene>
    <name evidence="11" type="ORF">BT63DRAFT_476864</name>
</gene>
<keyword evidence="6" id="KW-0677">Repeat</keyword>
<evidence type="ECO:0000256" key="9">
    <source>
        <dbReference type="ARBA" id="ARBA00023157"/>
    </source>
</evidence>
<evidence type="ECO:0000313" key="12">
    <source>
        <dbReference type="Proteomes" id="UP000799302"/>
    </source>
</evidence>
<keyword evidence="9" id="KW-1015">Disulfide bond</keyword>
<dbReference type="EMBL" id="MU004232">
    <property type="protein sequence ID" value="KAF2672052.1"/>
    <property type="molecule type" value="Genomic_DNA"/>
</dbReference>
<evidence type="ECO:0000256" key="1">
    <source>
        <dbReference type="ARBA" id="ARBA00003195"/>
    </source>
</evidence>
<keyword evidence="4" id="KW-0813">Transport</keyword>
<evidence type="ECO:0000256" key="6">
    <source>
        <dbReference type="ARBA" id="ARBA00022737"/>
    </source>
</evidence>
<keyword evidence="5" id="KW-0679">Respiratory chain</keyword>
<keyword evidence="12" id="KW-1185">Reference proteome</keyword>
<evidence type="ECO:0000313" key="11">
    <source>
        <dbReference type="EMBL" id="KAF2672052.1"/>
    </source>
</evidence>
<comment type="similarity">
    <text evidence="3">Belongs to the complex I NDUFA8 subunit family.</text>
</comment>
<evidence type="ECO:0008006" key="13">
    <source>
        <dbReference type="Google" id="ProtNLM"/>
    </source>
</evidence>
<evidence type="ECO:0000256" key="10">
    <source>
        <dbReference type="SAM" id="MobiDB-lite"/>
    </source>
</evidence>
<comment type="function">
    <text evidence="1">Accessory subunit of the mitochondrial membrane respiratory chain NADH dehydrogenase (Complex I), that is believed not to be involved in catalysis. Complex I functions in the transfer of electrons from NADH to the respiratory chain. The immediate electron acceptor for the enzyme is believed to be ubiquinone.</text>
</comment>
<proteinExistence type="inferred from homology"/>
<name>A0A6A6UIL3_9PEZI</name>
<keyword evidence="7" id="KW-0249">Electron transport</keyword>
<dbReference type="Proteomes" id="UP000799302">
    <property type="component" value="Unassembled WGS sequence"/>
</dbReference>
<sequence length="222" mass="25881">MAATQREPRLATKELFDLTPMPDHIPKVTEIGSTSGPLMSAAFFIGARCRPFNDDYMKCKEDAQGRGELECMKEGRKVTRCAQSVLKDVTTHCLEQFRSHWQCLENNNHHYYDCRAPEWALNKCVYEKLPDKLVKSIPGAPEDEVPIYLRNKHIHAKVPWSQGTPWVHPGSKWEEKEPERKPMPEKPKLEGLSYSQRFWAIRRYYLDVEATKPKKKWENPLL</sequence>
<dbReference type="PROSITE" id="PS51808">
    <property type="entry name" value="CHCH"/>
    <property type="match status" value="1"/>
</dbReference>
<keyword evidence="8" id="KW-0496">Mitochondrion</keyword>
<evidence type="ECO:0000256" key="5">
    <source>
        <dbReference type="ARBA" id="ARBA00022660"/>
    </source>
</evidence>
<protein>
    <recommendedName>
        <fullName evidence="13">NADH-ubiquinone oxidoreductase</fullName>
    </recommendedName>
</protein>
<feature type="compositionally biased region" description="Basic and acidic residues" evidence="10">
    <location>
        <begin position="171"/>
        <end position="188"/>
    </location>
</feature>
<evidence type="ECO:0000256" key="4">
    <source>
        <dbReference type="ARBA" id="ARBA00022448"/>
    </source>
</evidence>
<dbReference type="PANTHER" id="PTHR13344">
    <property type="entry name" value="NADH-UBIQUINONE OXIDOREDUCTASE"/>
    <property type="match status" value="1"/>
</dbReference>
<comment type="subcellular location">
    <subcellularLocation>
        <location evidence="2">Mitochondrion</location>
    </subcellularLocation>
</comment>
<dbReference type="GO" id="GO:0005739">
    <property type="term" value="C:mitochondrion"/>
    <property type="evidence" value="ECO:0007669"/>
    <property type="project" value="UniProtKB-SubCell"/>
</dbReference>